<dbReference type="Pfam" id="PF08281">
    <property type="entry name" value="Sigma70_r4_2"/>
    <property type="match status" value="1"/>
</dbReference>
<dbReference type="InterPro" id="IPR007627">
    <property type="entry name" value="RNA_pol_sigma70_r2"/>
</dbReference>
<gene>
    <name evidence="4" type="ORF">AA314_00854</name>
    <name evidence="5" type="ORF">ATI61_106602</name>
</gene>
<dbReference type="NCBIfam" id="TIGR02937">
    <property type="entry name" value="sigma70-ECF"/>
    <property type="match status" value="1"/>
</dbReference>
<dbReference type="CDD" id="cd06171">
    <property type="entry name" value="Sigma70_r4"/>
    <property type="match status" value="1"/>
</dbReference>
<dbReference type="AlphaFoldDB" id="A0AAC8Q1H2"/>
<dbReference type="EMBL" id="QUMU01000006">
    <property type="protein sequence ID" value="REG31132.1"/>
    <property type="molecule type" value="Genomic_DNA"/>
</dbReference>
<evidence type="ECO:0000259" key="2">
    <source>
        <dbReference type="Pfam" id="PF04542"/>
    </source>
</evidence>
<dbReference type="InterPro" id="IPR013249">
    <property type="entry name" value="RNA_pol_sigma70_r4_t2"/>
</dbReference>
<dbReference type="InterPro" id="IPR036388">
    <property type="entry name" value="WH-like_DNA-bd_sf"/>
</dbReference>
<evidence type="ECO:0000313" key="4">
    <source>
        <dbReference type="EMBL" id="AKI99227.1"/>
    </source>
</evidence>
<reference evidence="4 6" key="1">
    <citation type="submission" date="2015-05" db="EMBL/GenBank/DDBJ databases">
        <title>Genome assembly of Archangium gephyra DSM 2261.</title>
        <authorList>
            <person name="Sharma G."/>
            <person name="Subramanian S."/>
        </authorList>
    </citation>
    <scope>NUCLEOTIDE SEQUENCE [LARGE SCALE GENOMIC DNA]</scope>
    <source>
        <strain evidence="4 6">DSM 2261</strain>
    </source>
</reference>
<dbReference type="EMBL" id="CP011509">
    <property type="protein sequence ID" value="AKI99227.1"/>
    <property type="molecule type" value="Genomic_DNA"/>
</dbReference>
<accession>A0AAC8Q1H2</accession>
<evidence type="ECO:0000259" key="3">
    <source>
        <dbReference type="Pfam" id="PF08281"/>
    </source>
</evidence>
<dbReference type="RefSeq" id="WP_047854381.1">
    <property type="nucleotide sequence ID" value="NZ_CP011509.1"/>
</dbReference>
<dbReference type="PANTHER" id="PTHR30173">
    <property type="entry name" value="SIGMA 19 FACTOR"/>
    <property type="match status" value="1"/>
</dbReference>
<evidence type="ECO:0000256" key="1">
    <source>
        <dbReference type="ARBA" id="ARBA00011344"/>
    </source>
</evidence>
<reference evidence="5 7" key="2">
    <citation type="submission" date="2018-08" db="EMBL/GenBank/DDBJ databases">
        <title>Genomic Encyclopedia of Archaeal and Bacterial Type Strains, Phase II (KMG-II): from individual species to whole genera.</title>
        <authorList>
            <person name="Goeker M."/>
        </authorList>
    </citation>
    <scope>NUCLEOTIDE SEQUENCE [LARGE SCALE GENOMIC DNA]</scope>
    <source>
        <strain evidence="5 7">DSM 2261</strain>
    </source>
</reference>
<dbReference type="Pfam" id="PF04542">
    <property type="entry name" value="Sigma70_r2"/>
    <property type="match status" value="1"/>
</dbReference>
<proteinExistence type="predicted"/>
<dbReference type="SUPFAM" id="SSF54427">
    <property type="entry name" value="NTF2-like"/>
    <property type="match status" value="1"/>
</dbReference>
<dbReference type="Proteomes" id="UP000035579">
    <property type="component" value="Chromosome"/>
</dbReference>
<dbReference type="SUPFAM" id="SSF88659">
    <property type="entry name" value="Sigma3 and sigma4 domains of RNA polymerase sigma factors"/>
    <property type="match status" value="1"/>
</dbReference>
<dbReference type="KEGG" id="age:AA314_00854"/>
<protein>
    <submittedName>
        <fullName evidence="5">RNA polymerase ECF family sigma subunit</fullName>
    </submittedName>
    <submittedName>
        <fullName evidence="4">RNA polymerase sigma-70 factor, ECF subfamily</fullName>
    </submittedName>
</protein>
<dbReference type="GO" id="GO:0016987">
    <property type="term" value="F:sigma factor activity"/>
    <property type="evidence" value="ECO:0007669"/>
    <property type="project" value="InterPro"/>
</dbReference>
<dbReference type="PANTHER" id="PTHR30173:SF36">
    <property type="entry name" value="ECF RNA POLYMERASE SIGMA FACTOR SIGJ"/>
    <property type="match status" value="1"/>
</dbReference>
<dbReference type="InterPro" id="IPR014284">
    <property type="entry name" value="RNA_pol_sigma-70_dom"/>
</dbReference>
<dbReference type="GO" id="GO:0003677">
    <property type="term" value="F:DNA binding"/>
    <property type="evidence" value="ECO:0007669"/>
    <property type="project" value="InterPro"/>
</dbReference>
<feature type="domain" description="RNA polymerase sigma-70 region 2" evidence="2">
    <location>
        <begin position="14"/>
        <end position="77"/>
    </location>
</feature>
<dbReference type="InterPro" id="IPR013325">
    <property type="entry name" value="RNA_pol_sigma_r2"/>
</dbReference>
<dbReference type="InterPro" id="IPR032710">
    <property type="entry name" value="NTF2-like_dom_sf"/>
</dbReference>
<dbReference type="SUPFAM" id="SSF88946">
    <property type="entry name" value="Sigma2 domain of RNA polymerase sigma factors"/>
    <property type="match status" value="1"/>
</dbReference>
<evidence type="ECO:0000313" key="7">
    <source>
        <dbReference type="Proteomes" id="UP000256345"/>
    </source>
</evidence>
<dbReference type="GO" id="GO:0006352">
    <property type="term" value="P:DNA-templated transcription initiation"/>
    <property type="evidence" value="ECO:0007669"/>
    <property type="project" value="InterPro"/>
</dbReference>
<evidence type="ECO:0000313" key="5">
    <source>
        <dbReference type="EMBL" id="REG31132.1"/>
    </source>
</evidence>
<dbReference type="Gene3D" id="1.10.1740.10">
    <property type="match status" value="1"/>
</dbReference>
<comment type="subunit">
    <text evidence="1">Interacts transiently with the RNA polymerase catalytic core formed by RpoA, RpoB, RpoC and RpoZ (2 alpha, 1 beta, 1 beta' and 1 omega subunit) to form the RNA polymerase holoenzyme that can initiate transcription.</text>
</comment>
<dbReference type="InterPro" id="IPR013324">
    <property type="entry name" value="RNA_pol_sigma_r3/r4-like"/>
</dbReference>
<keyword evidence="7" id="KW-1185">Reference proteome</keyword>
<dbReference type="Gene3D" id="3.10.450.50">
    <property type="match status" value="1"/>
</dbReference>
<evidence type="ECO:0000313" key="6">
    <source>
        <dbReference type="Proteomes" id="UP000035579"/>
    </source>
</evidence>
<dbReference type="Gene3D" id="1.10.10.10">
    <property type="entry name" value="Winged helix-like DNA-binding domain superfamily/Winged helix DNA-binding domain"/>
    <property type="match status" value="1"/>
</dbReference>
<dbReference type="Proteomes" id="UP000256345">
    <property type="component" value="Unassembled WGS sequence"/>
</dbReference>
<name>A0AAC8Q1H2_9BACT</name>
<feature type="domain" description="RNA polymerase sigma factor 70 region 4 type 2" evidence="3">
    <location>
        <begin position="122"/>
        <end position="173"/>
    </location>
</feature>
<dbReference type="InterPro" id="IPR052704">
    <property type="entry name" value="ECF_Sigma-70_Domain"/>
</dbReference>
<sequence>MKQTAHEALERAAREHEKFLWGLCYRMTGVSADADELVQETYARALTSPPGRLEEVRPWLTRVAMNLARDRLRRRKREGYVGPWLPSPVDTGEEAVAAVEAELPGGGTTEGRYELLESVSYAFLLALEALTPRQRAVLLLRDVFDYSGREVGECLGMSETNVKVTHHRARQAMARYDRARCVPTKALQERTREALVGFLGALASGDVEAAEALLAEPVRALSDGAGETYAARVPVVGLKRVSLFYRRVQEMRGTPDVVELRMFNGLPAVVAEWRNSPPRLPVRMVIRVELDAEGRIAEVHSVLASRKLAHLPSPPGRGTG</sequence>
<organism evidence="4 6">
    <name type="scientific">Archangium gephyra</name>
    <dbReference type="NCBI Taxonomy" id="48"/>
    <lineage>
        <taxon>Bacteria</taxon>
        <taxon>Pseudomonadati</taxon>
        <taxon>Myxococcota</taxon>
        <taxon>Myxococcia</taxon>
        <taxon>Myxococcales</taxon>
        <taxon>Cystobacterineae</taxon>
        <taxon>Archangiaceae</taxon>
        <taxon>Archangium</taxon>
    </lineage>
</organism>